<evidence type="ECO:0000313" key="1">
    <source>
        <dbReference type="EMBL" id="CAH1106240.1"/>
    </source>
</evidence>
<keyword evidence="2" id="KW-1185">Reference proteome</keyword>
<reference evidence="1" key="1">
    <citation type="submission" date="2022-01" db="EMBL/GenBank/DDBJ databases">
        <authorList>
            <person name="King R."/>
        </authorList>
    </citation>
    <scope>NUCLEOTIDE SEQUENCE</scope>
</reference>
<dbReference type="EMBL" id="OV651814">
    <property type="protein sequence ID" value="CAH1106240.1"/>
    <property type="molecule type" value="Genomic_DNA"/>
</dbReference>
<name>A0A9P0CUU0_9CUCU</name>
<organism evidence="1 2">
    <name type="scientific">Psylliodes chrysocephalus</name>
    <dbReference type="NCBI Taxonomy" id="3402493"/>
    <lineage>
        <taxon>Eukaryota</taxon>
        <taxon>Metazoa</taxon>
        <taxon>Ecdysozoa</taxon>
        <taxon>Arthropoda</taxon>
        <taxon>Hexapoda</taxon>
        <taxon>Insecta</taxon>
        <taxon>Pterygota</taxon>
        <taxon>Neoptera</taxon>
        <taxon>Endopterygota</taxon>
        <taxon>Coleoptera</taxon>
        <taxon>Polyphaga</taxon>
        <taxon>Cucujiformia</taxon>
        <taxon>Chrysomeloidea</taxon>
        <taxon>Chrysomelidae</taxon>
        <taxon>Galerucinae</taxon>
        <taxon>Alticini</taxon>
        <taxon>Psylliodes</taxon>
    </lineage>
</organism>
<accession>A0A9P0CUU0</accession>
<evidence type="ECO:0000313" key="2">
    <source>
        <dbReference type="Proteomes" id="UP001153636"/>
    </source>
</evidence>
<dbReference type="OrthoDB" id="6727224at2759"/>
<protein>
    <submittedName>
        <fullName evidence="1">Uncharacterized protein</fullName>
    </submittedName>
</protein>
<sequence>MLQKEKCLRSEEEFRRDQGQLDQTKTVGKCFQRVDEETRNVVLENFNKIGDKNLQNTYLRGLIQTAAIQRTRKKIDQRQLDITSGFDWISKLIGVFANAFYCLETCWWNLIEERFCFDESIANYEEPIIKEEKNNNFCDNMAFYDSVSVIAGRAVVTIDLPEKHDKTPIIVQPRRRHTLVKKSKSQSSINNIPEVVLDLDSDKRYESLGHEAERDEKTVSFGDISKEKLNQEYNLAHTSAISETTFLALPTNVELRKKSLSERRQFRSLHIKIDSPKEIPIIRQSSVPKFFLDTPEMNQTESSLVKTPLASLQSPMICKDGFCYDLKSVVQIEKMNFSEKDKKNVPLVHKDSSAYRLGNIRDRILLKKSKSSVSSTNLPHSNYI</sequence>
<gene>
    <name evidence="1" type="ORF">PSYICH_LOCUS6372</name>
</gene>
<dbReference type="Proteomes" id="UP001153636">
    <property type="component" value="Chromosome 2"/>
</dbReference>
<dbReference type="AlphaFoldDB" id="A0A9P0CUU0"/>
<proteinExistence type="predicted"/>